<feature type="region of interest" description="Disordered" evidence="1">
    <location>
        <begin position="230"/>
        <end position="269"/>
    </location>
</feature>
<organism evidence="2 3">
    <name type="scientific">Edaphochlamys debaryana</name>
    <dbReference type="NCBI Taxonomy" id="47281"/>
    <lineage>
        <taxon>Eukaryota</taxon>
        <taxon>Viridiplantae</taxon>
        <taxon>Chlorophyta</taxon>
        <taxon>core chlorophytes</taxon>
        <taxon>Chlorophyceae</taxon>
        <taxon>CS clade</taxon>
        <taxon>Chlamydomonadales</taxon>
        <taxon>Chlamydomonadales incertae sedis</taxon>
        <taxon>Edaphochlamys</taxon>
    </lineage>
</organism>
<evidence type="ECO:0000256" key="1">
    <source>
        <dbReference type="SAM" id="MobiDB-lite"/>
    </source>
</evidence>
<keyword evidence="3" id="KW-1185">Reference proteome</keyword>
<evidence type="ECO:0000313" key="2">
    <source>
        <dbReference type="EMBL" id="KAG2484077.1"/>
    </source>
</evidence>
<evidence type="ECO:0000313" key="3">
    <source>
        <dbReference type="Proteomes" id="UP000612055"/>
    </source>
</evidence>
<proteinExistence type="predicted"/>
<dbReference type="OrthoDB" id="10555939at2759"/>
<name>A0A836BPM1_9CHLO</name>
<sequence>MGNANGKVVNNSRSNIIVRTYNNADLIYSAHNQRYEVPPGGTQHVEAAADHWGLKIKITHPLEDTGAIFLANGATHQYSSPQVRVENVTPSLHALCLFDGGCEMNRTYKVKFGWESSVSSEVVHEHSSTIKAHADGAWKGMGVQADAETSLKIKNTAFSTERKYGEVEDTIHVTARDPVYVYTAMIEITLSVGSVKLYSPTVIQSKTPLEVVRAGGGGLGPGWSGLKAGGGDGGGSGGWTVRAVTPNRPTPTAPPTPQQTPTPSPARGERVFTLASGDNPYAICQREFGDGMKYLNMTYNGCRLTEQSACSLPDGARLVYRG</sequence>
<accession>A0A836BPM1</accession>
<feature type="compositionally biased region" description="Pro residues" evidence="1">
    <location>
        <begin position="248"/>
        <end position="264"/>
    </location>
</feature>
<dbReference type="EMBL" id="JAEHOE010000158">
    <property type="protein sequence ID" value="KAG2484077.1"/>
    <property type="molecule type" value="Genomic_DNA"/>
</dbReference>
<gene>
    <name evidence="2" type="ORF">HYH03_017096</name>
</gene>
<dbReference type="Proteomes" id="UP000612055">
    <property type="component" value="Unassembled WGS sequence"/>
</dbReference>
<reference evidence="2" key="1">
    <citation type="journal article" date="2020" name="bioRxiv">
        <title>Comparative genomics of Chlamydomonas.</title>
        <authorList>
            <person name="Craig R.J."/>
            <person name="Hasan A.R."/>
            <person name="Ness R.W."/>
            <person name="Keightley P.D."/>
        </authorList>
    </citation>
    <scope>NUCLEOTIDE SEQUENCE</scope>
    <source>
        <strain evidence="2">CCAP 11/70</strain>
    </source>
</reference>
<comment type="caution">
    <text evidence="2">The sequence shown here is derived from an EMBL/GenBank/DDBJ whole genome shotgun (WGS) entry which is preliminary data.</text>
</comment>
<protein>
    <submittedName>
        <fullName evidence="2">Uncharacterized protein</fullName>
    </submittedName>
</protein>
<dbReference type="AlphaFoldDB" id="A0A836BPM1"/>